<proteinExistence type="predicted"/>
<dbReference type="InterPro" id="IPR025354">
    <property type="entry name" value="DUF4258"/>
</dbReference>
<dbReference type="EMBL" id="CAADFK010000204">
    <property type="protein sequence ID" value="VFK20252.1"/>
    <property type="molecule type" value="Genomic_DNA"/>
</dbReference>
<organism evidence="1">
    <name type="scientific">Candidatus Kentrum sp. LPFa</name>
    <dbReference type="NCBI Taxonomy" id="2126335"/>
    <lineage>
        <taxon>Bacteria</taxon>
        <taxon>Pseudomonadati</taxon>
        <taxon>Pseudomonadota</taxon>
        <taxon>Gammaproteobacteria</taxon>
        <taxon>Candidatus Kentrum</taxon>
    </lineage>
</organism>
<accession>A0A450WTA6</accession>
<dbReference type="Pfam" id="PF14076">
    <property type="entry name" value="DUF4258"/>
    <property type="match status" value="1"/>
</dbReference>
<sequence>MKPLSALRAQLAAGEFDLTRHALKRVVERNISGAEIQEAGGRAFIIEDYPSDKYGPTCLMLGFTVAGRALHIQVTRHAERPRMKIITLYEPDSAEWINFTERR</sequence>
<reference evidence="1" key="1">
    <citation type="submission" date="2019-02" db="EMBL/GenBank/DDBJ databases">
        <authorList>
            <person name="Gruber-Vodicka R. H."/>
            <person name="Seah K. B. B."/>
        </authorList>
    </citation>
    <scope>NUCLEOTIDE SEQUENCE</scope>
    <source>
        <strain evidence="1">BECK_S313</strain>
    </source>
</reference>
<name>A0A450WTA6_9GAMM</name>
<evidence type="ECO:0008006" key="2">
    <source>
        <dbReference type="Google" id="ProtNLM"/>
    </source>
</evidence>
<protein>
    <recommendedName>
        <fullName evidence="2">DUF4258 domain-containing protein</fullName>
    </recommendedName>
</protein>
<evidence type="ECO:0000313" key="1">
    <source>
        <dbReference type="EMBL" id="VFK20252.1"/>
    </source>
</evidence>
<dbReference type="AlphaFoldDB" id="A0A450WTA6"/>
<gene>
    <name evidence="1" type="ORF">BECKLPF1236B_GA0070989_12042</name>
</gene>